<name>A0A146KMA5_9EUKA</name>
<proteinExistence type="predicted"/>
<evidence type="ECO:0000313" key="4">
    <source>
        <dbReference type="EMBL" id="JAP96466.1"/>
    </source>
</evidence>
<dbReference type="SUPFAM" id="SSF46689">
    <property type="entry name" value="Homeodomain-like"/>
    <property type="match status" value="1"/>
</dbReference>
<dbReference type="Gene3D" id="1.10.10.60">
    <property type="entry name" value="Homeodomain-like"/>
    <property type="match status" value="1"/>
</dbReference>
<dbReference type="GO" id="GO:0003677">
    <property type="term" value="F:DNA binding"/>
    <property type="evidence" value="ECO:0007669"/>
    <property type="project" value="InterPro"/>
</dbReference>
<sequence>KFKVSKQEQLLFDKLSNMLFTQNQTYTKHDKKKPSSSTEMYQNFIEEGIRADPYVFKWSERLHRQFCTAAILFGVVKVTPKQLLDVFKNPNLSRERISSHLQKLRATLAKDNKCLIQNIQNSMIANEYTDQQIAYAKLWEDENFQGYSYQQVKKIVKDMQNVKELL</sequence>
<dbReference type="EMBL" id="GDID01000140">
    <property type="protein sequence ID" value="JAP96466.1"/>
    <property type="molecule type" value="Transcribed_RNA"/>
</dbReference>
<feature type="non-terminal residue" evidence="4">
    <location>
        <position position="1"/>
    </location>
</feature>
<gene>
    <name evidence="4" type="ORF">TPC1_10190</name>
</gene>
<dbReference type="AlphaFoldDB" id="A0A146KMA5"/>
<keyword evidence="1" id="KW-0805">Transcription regulation</keyword>
<dbReference type="InterPro" id="IPR006447">
    <property type="entry name" value="Myb_dom_plants"/>
</dbReference>
<dbReference type="InterPro" id="IPR009057">
    <property type="entry name" value="Homeodomain-like_sf"/>
</dbReference>
<accession>A0A146KMA5</accession>
<keyword evidence="2" id="KW-0804">Transcription</keyword>
<reference evidence="4" key="1">
    <citation type="submission" date="2015-07" db="EMBL/GenBank/DDBJ databases">
        <title>Adaptation to a free-living lifestyle via gene acquisitions in the diplomonad Trepomonas sp. PC1.</title>
        <authorList>
            <person name="Xu F."/>
            <person name="Jerlstrom-Hultqvist J."/>
            <person name="Kolisko M."/>
            <person name="Simpson A.G.B."/>
            <person name="Roger A.J."/>
            <person name="Svard S.G."/>
            <person name="Andersson J.O."/>
        </authorList>
    </citation>
    <scope>NUCLEOTIDE SEQUENCE</scope>
    <source>
        <strain evidence="4">PC1</strain>
    </source>
</reference>
<evidence type="ECO:0000256" key="2">
    <source>
        <dbReference type="ARBA" id="ARBA00023163"/>
    </source>
</evidence>
<dbReference type="NCBIfam" id="TIGR01557">
    <property type="entry name" value="myb_SHAQKYF"/>
    <property type="match status" value="1"/>
</dbReference>
<keyword evidence="3" id="KW-0539">Nucleus</keyword>
<protein>
    <submittedName>
        <fullName evidence="4">GARP-like protein 1</fullName>
    </submittedName>
</protein>
<organism evidence="4">
    <name type="scientific">Trepomonas sp. PC1</name>
    <dbReference type="NCBI Taxonomy" id="1076344"/>
    <lineage>
        <taxon>Eukaryota</taxon>
        <taxon>Metamonada</taxon>
        <taxon>Diplomonadida</taxon>
        <taxon>Hexamitidae</taxon>
        <taxon>Hexamitinae</taxon>
        <taxon>Trepomonas</taxon>
    </lineage>
</organism>
<evidence type="ECO:0000256" key="3">
    <source>
        <dbReference type="ARBA" id="ARBA00023242"/>
    </source>
</evidence>
<evidence type="ECO:0000256" key="1">
    <source>
        <dbReference type="ARBA" id="ARBA00023015"/>
    </source>
</evidence>